<evidence type="ECO:0000313" key="2">
    <source>
        <dbReference type="EMBL" id="PRQ47800.1"/>
    </source>
</evidence>
<reference evidence="2 3" key="1">
    <citation type="journal article" date="2018" name="Nat. Genet.">
        <title>The Rosa genome provides new insights in the design of modern roses.</title>
        <authorList>
            <person name="Bendahmane M."/>
        </authorList>
    </citation>
    <scope>NUCLEOTIDE SEQUENCE [LARGE SCALE GENOMIC DNA]</scope>
    <source>
        <strain evidence="3">cv. Old Blush</strain>
    </source>
</reference>
<dbReference type="AlphaFoldDB" id="A0A2P6RN02"/>
<proteinExistence type="predicted"/>
<feature type="compositionally biased region" description="Polar residues" evidence="1">
    <location>
        <begin position="54"/>
        <end position="65"/>
    </location>
</feature>
<name>A0A2P6RN02_ROSCH</name>
<evidence type="ECO:0000256" key="1">
    <source>
        <dbReference type="SAM" id="MobiDB-lite"/>
    </source>
</evidence>
<evidence type="ECO:0000313" key="3">
    <source>
        <dbReference type="Proteomes" id="UP000238479"/>
    </source>
</evidence>
<protein>
    <submittedName>
        <fullName evidence="2">Uncharacterized protein</fullName>
    </submittedName>
</protein>
<dbReference type="Proteomes" id="UP000238479">
    <property type="component" value="Chromosome 2"/>
</dbReference>
<accession>A0A2P6RN02</accession>
<sequence>MTTNSSIRPVVVHFAKTAPPPPTSSTCHFFNLLHKFPQWCFIINGLIFRISRSTTSTGVNRPGTRTNRRCSFGAHGS</sequence>
<keyword evidence="3" id="KW-1185">Reference proteome</keyword>
<dbReference type="Gramene" id="PRQ47800">
    <property type="protein sequence ID" value="PRQ47800"/>
    <property type="gene ID" value="RchiOBHm_Chr2g0103651"/>
</dbReference>
<comment type="caution">
    <text evidence="2">The sequence shown here is derived from an EMBL/GenBank/DDBJ whole genome shotgun (WGS) entry which is preliminary data.</text>
</comment>
<feature type="region of interest" description="Disordered" evidence="1">
    <location>
        <begin position="54"/>
        <end position="77"/>
    </location>
</feature>
<dbReference type="EMBL" id="PDCK01000040">
    <property type="protein sequence ID" value="PRQ47800.1"/>
    <property type="molecule type" value="Genomic_DNA"/>
</dbReference>
<gene>
    <name evidence="2" type="ORF">RchiOBHm_Chr2g0103651</name>
</gene>
<organism evidence="2 3">
    <name type="scientific">Rosa chinensis</name>
    <name type="common">China rose</name>
    <dbReference type="NCBI Taxonomy" id="74649"/>
    <lineage>
        <taxon>Eukaryota</taxon>
        <taxon>Viridiplantae</taxon>
        <taxon>Streptophyta</taxon>
        <taxon>Embryophyta</taxon>
        <taxon>Tracheophyta</taxon>
        <taxon>Spermatophyta</taxon>
        <taxon>Magnoliopsida</taxon>
        <taxon>eudicotyledons</taxon>
        <taxon>Gunneridae</taxon>
        <taxon>Pentapetalae</taxon>
        <taxon>rosids</taxon>
        <taxon>fabids</taxon>
        <taxon>Rosales</taxon>
        <taxon>Rosaceae</taxon>
        <taxon>Rosoideae</taxon>
        <taxon>Rosoideae incertae sedis</taxon>
        <taxon>Rosa</taxon>
    </lineage>
</organism>